<proteinExistence type="predicted"/>
<reference evidence="1" key="1">
    <citation type="submission" date="2023-07" db="EMBL/GenBank/DDBJ databases">
        <authorList>
            <consortium name="CYATHOMIX"/>
        </authorList>
    </citation>
    <scope>NUCLEOTIDE SEQUENCE</scope>
    <source>
        <strain evidence="1">N/A</strain>
    </source>
</reference>
<sequence>MSQTVKVVLICEILRENLHLTRNCKLLVASDTSTSTYRMKAIACLVTILLTYNFTPVYGKVVKDKDEPARTKRCIGIMCCITGGTSSAGCSTGYSSGYTAAAPAAAASYAAPAATSYAAPAPQPCPTQLLRLHLTLLLQFRLATLHQPPPAMRLPLCPLAMQPLQPPPPLYLTAPRLHNVVVCRAA</sequence>
<keyword evidence="2" id="KW-1185">Reference proteome</keyword>
<name>A0AA36M8S6_CYLNA</name>
<organism evidence="1 2">
    <name type="scientific">Cylicocyclus nassatus</name>
    <name type="common">Nematode worm</name>
    <dbReference type="NCBI Taxonomy" id="53992"/>
    <lineage>
        <taxon>Eukaryota</taxon>
        <taxon>Metazoa</taxon>
        <taxon>Ecdysozoa</taxon>
        <taxon>Nematoda</taxon>
        <taxon>Chromadorea</taxon>
        <taxon>Rhabditida</taxon>
        <taxon>Rhabditina</taxon>
        <taxon>Rhabditomorpha</taxon>
        <taxon>Strongyloidea</taxon>
        <taxon>Strongylidae</taxon>
        <taxon>Cylicocyclus</taxon>
    </lineage>
</organism>
<evidence type="ECO:0000313" key="2">
    <source>
        <dbReference type="Proteomes" id="UP001176961"/>
    </source>
</evidence>
<dbReference type="AlphaFoldDB" id="A0AA36M8S6"/>
<gene>
    <name evidence="1" type="ORF">CYNAS_LOCUS15632</name>
</gene>
<dbReference type="EMBL" id="CATQJL010000305">
    <property type="protein sequence ID" value="CAJ0603649.1"/>
    <property type="molecule type" value="Genomic_DNA"/>
</dbReference>
<dbReference type="Proteomes" id="UP001176961">
    <property type="component" value="Unassembled WGS sequence"/>
</dbReference>
<comment type="caution">
    <text evidence="1">The sequence shown here is derived from an EMBL/GenBank/DDBJ whole genome shotgun (WGS) entry which is preliminary data.</text>
</comment>
<accession>A0AA36M8S6</accession>
<evidence type="ECO:0000313" key="1">
    <source>
        <dbReference type="EMBL" id="CAJ0603649.1"/>
    </source>
</evidence>
<protein>
    <submittedName>
        <fullName evidence="1">Uncharacterized protein</fullName>
    </submittedName>
</protein>